<reference evidence="4 5" key="1">
    <citation type="submission" date="2020-10" db="EMBL/GenBank/DDBJ databases">
        <authorList>
            <person name="Klimov P.B."/>
            <person name="Dyachkov S.M."/>
            <person name="Chetverikov P.E."/>
        </authorList>
    </citation>
    <scope>NUCLEOTIDE SEQUENCE [LARGE SCALE GENOMIC DNA]</scope>
    <source>
        <strain evidence="4">BMOC 18-1129-001#AD2665</strain>
        <tissue evidence="4">Entire mites</tissue>
    </source>
</reference>
<evidence type="ECO:0000256" key="3">
    <source>
        <dbReference type="SAM" id="SignalP"/>
    </source>
</evidence>
<evidence type="ECO:0000313" key="5">
    <source>
        <dbReference type="Proteomes" id="UP000825002"/>
    </source>
</evidence>
<feature type="region of interest" description="Disordered" evidence="1">
    <location>
        <begin position="95"/>
        <end position="132"/>
    </location>
</feature>
<accession>A0ABQ7S4X6</accession>
<keyword evidence="3" id="KW-0732">Signal</keyword>
<sequence>MSYKVPASVCLLVFVAHHVLAAAESPQTTPYSDDKMAPIRQAISLVNDQVNALSEYLDRVSRLSAEAQTSVNMGEPSVDFQACANLARTKRGIEQAPDGLDPFQPSVSPSPPQTPVTQDPLLSSPEQQPANSQAYRRAAALARLRLLREQLRQHLDAKTIQQIVTIALMVALFVYFGPVAVMASPTAGPSAKAMINTIMTQVAPALIALINSFVNGQQPGATNAVPPMATASDMAQPQSAATFQ</sequence>
<evidence type="ECO:0000256" key="2">
    <source>
        <dbReference type="SAM" id="Phobius"/>
    </source>
</evidence>
<feature type="signal peptide" evidence="3">
    <location>
        <begin position="1"/>
        <end position="21"/>
    </location>
</feature>
<evidence type="ECO:0000256" key="1">
    <source>
        <dbReference type="SAM" id="MobiDB-lite"/>
    </source>
</evidence>
<feature type="transmembrane region" description="Helical" evidence="2">
    <location>
        <begin position="160"/>
        <end position="181"/>
    </location>
</feature>
<name>A0ABQ7S4X6_9ACAR</name>
<feature type="transmembrane region" description="Helical" evidence="2">
    <location>
        <begin position="193"/>
        <end position="214"/>
    </location>
</feature>
<gene>
    <name evidence="4" type="ORF">GZH46_03032</name>
</gene>
<feature type="chain" id="PRO_5047167179" evidence="3">
    <location>
        <begin position="22"/>
        <end position="244"/>
    </location>
</feature>
<comment type="caution">
    <text evidence="4">The sequence shown here is derived from an EMBL/GenBank/DDBJ whole genome shotgun (WGS) entry which is preliminary data.</text>
</comment>
<keyword evidence="2" id="KW-0812">Transmembrane</keyword>
<proteinExistence type="predicted"/>
<keyword evidence="2" id="KW-1133">Transmembrane helix</keyword>
<evidence type="ECO:0000313" key="4">
    <source>
        <dbReference type="EMBL" id="KAG9508472.1"/>
    </source>
</evidence>
<protein>
    <submittedName>
        <fullName evidence="4">Uncharacterized protein</fullName>
    </submittedName>
</protein>
<keyword evidence="5" id="KW-1185">Reference proteome</keyword>
<dbReference type="EMBL" id="JAIFTH010001704">
    <property type="protein sequence ID" value="KAG9508472.1"/>
    <property type="molecule type" value="Genomic_DNA"/>
</dbReference>
<dbReference type="Proteomes" id="UP000825002">
    <property type="component" value="Unassembled WGS sequence"/>
</dbReference>
<keyword evidence="2" id="KW-0472">Membrane</keyword>
<organism evidence="4 5">
    <name type="scientific">Fragariocoptes setiger</name>
    <dbReference type="NCBI Taxonomy" id="1670756"/>
    <lineage>
        <taxon>Eukaryota</taxon>
        <taxon>Metazoa</taxon>
        <taxon>Ecdysozoa</taxon>
        <taxon>Arthropoda</taxon>
        <taxon>Chelicerata</taxon>
        <taxon>Arachnida</taxon>
        <taxon>Acari</taxon>
        <taxon>Acariformes</taxon>
        <taxon>Trombidiformes</taxon>
        <taxon>Prostigmata</taxon>
        <taxon>Eupodina</taxon>
        <taxon>Eriophyoidea</taxon>
        <taxon>Phytoptidae</taxon>
        <taxon>Fragariocoptes</taxon>
    </lineage>
</organism>